<evidence type="ECO:0000313" key="2">
    <source>
        <dbReference type="EMBL" id="VAW57487.1"/>
    </source>
</evidence>
<reference evidence="2" key="1">
    <citation type="submission" date="2018-06" db="EMBL/GenBank/DDBJ databases">
        <authorList>
            <person name="Zhirakovskaya E."/>
        </authorList>
    </citation>
    <scope>NUCLEOTIDE SEQUENCE</scope>
</reference>
<keyword evidence="1" id="KW-1277">Toxin-antitoxin system</keyword>
<dbReference type="AlphaFoldDB" id="A0A3B0X3N1"/>
<dbReference type="Pfam" id="PF05016">
    <property type="entry name" value="ParE_toxin"/>
    <property type="match status" value="1"/>
</dbReference>
<dbReference type="InterPro" id="IPR035093">
    <property type="entry name" value="RelE/ParE_toxin_dom_sf"/>
</dbReference>
<dbReference type="InterPro" id="IPR007712">
    <property type="entry name" value="RelE/ParE_toxin"/>
</dbReference>
<dbReference type="NCBIfam" id="TIGR02385">
    <property type="entry name" value="RelE_StbE"/>
    <property type="match status" value="1"/>
</dbReference>
<proteinExistence type="predicted"/>
<name>A0A3B0X3N1_9ZZZZ</name>
<evidence type="ECO:0000256" key="1">
    <source>
        <dbReference type="ARBA" id="ARBA00022649"/>
    </source>
</evidence>
<evidence type="ECO:0008006" key="3">
    <source>
        <dbReference type="Google" id="ProtNLM"/>
    </source>
</evidence>
<dbReference type="PANTHER" id="PTHR35601">
    <property type="entry name" value="TOXIN RELE"/>
    <property type="match status" value="1"/>
</dbReference>
<dbReference type="SUPFAM" id="SSF143011">
    <property type="entry name" value="RelE-like"/>
    <property type="match status" value="1"/>
</dbReference>
<accession>A0A3B0X3N1</accession>
<dbReference type="EMBL" id="UOFF01000404">
    <property type="protein sequence ID" value="VAW57487.1"/>
    <property type="molecule type" value="Genomic_DNA"/>
</dbReference>
<gene>
    <name evidence="2" type="ORF">MNBD_GAMMA07-2627</name>
</gene>
<organism evidence="2">
    <name type="scientific">hydrothermal vent metagenome</name>
    <dbReference type="NCBI Taxonomy" id="652676"/>
    <lineage>
        <taxon>unclassified sequences</taxon>
        <taxon>metagenomes</taxon>
        <taxon>ecological metagenomes</taxon>
    </lineage>
</organism>
<protein>
    <recommendedName>
        <fullName evidence="3">RelE/StbE replicon stabilization toxin</fullName>
    </recommendedName>
</protein>
<dbReference type="Gene3D" id="3.30.2310.20">
    <property type="entry name" value="RelE-like"/>
    <property type="match status" value="1"/>
</dbReference>
<dbReference type="PANTHER" id="PTHR35601:SF1">
    <property type="entry name" value="TOXIN RELE"/>
    <property type="match status" value="1"/>
</dbReference>
<sequence>MTYRVQYLPEVTKDLKLLDKARANRILDIIEKKIINGEPTKTGKPLRGELAGCYKIRIGDMRIVYRMIDDEITVLMIAAGMRRNDDVYKKAGKRV</sequence>